<dbReference type="EMBL" id="UZAH01027164">
    <property type="protein sequence ID" value="VDO89210.1"/>
    <property type="molecule type" value="Genomic_DNA"/>
</dbReference>
<evidence type="ECO:0000313" key="4">
    <source>
        <dbReference type="WBParaSite" id="HPBE_0001160301-mRNA-1"/>
    </source>
</evidence>
<reference evidence="2 3" key="1">
    <citation type="submission" date="2018-11" db="EMBL/GenBank/DDBJ databases">
        <authorList>
            <consortium name="Pathogen Informatics"/>
        </authorList>
    </citation>
    <scope>NUCLEOTIDE SEQUENCE [LARGE SCALE GENOMIC DNA]</scope>
</reference>
<reference evidence="4" key="2">
    <citation type="submission" date="2019-09" db="UniProtKB">
        <authorList>
            <consortium name="WormBaseParasite"/>
        </authorList>
    </citation>
    <scope>IDENTIFICATION</scope>
</reference>
<gene>
    <name evidence="2" type="ORF">HPBE_LOCUS11604</name>
</gene>
<keyword evidence="3" id="KW-1185">Reference proteome</keyword>
<dbReference type="WBParaSite" id="HPBE_0001160301-mRNA-1">
    <property type="protein sequence ID" value="HPBE_0001160301-mRNA-1"/>
    <property type="gene ID" value="HPBE_0001160301"/>
</dbReference>
<sequence length="118" mass="13768">MQYDGHGSEMDRGYEAMNKLRNFEELVNGAYGNKVKTKTYGFFNYKYVKPQYHIEQFHSDEKHTNRHSSDSHNSGTQQSFNGGYHNRGHEHYGKSRASLLEPRHDKFPLTCNLLVQTP</sequence>
<feature type="compositionally biased region" description="Polar residues" evidence="1">
    <location>
        <begin position="71"/>
        <end position="81"/>
    </location>
</feature>
<feature type="compositionally biased region" description="Basic and acidic residues" evidence="1">
    <location>
        <begin position="56"/>
        <end position="70"/>
    </location>
</feature>
<evidence type="ECO:0000313" key="2">
    <source>
        <dbReference type="EMBL" id="VDO89210.1"/>
    </source>
</evidence>
<feature type="region of interest" description="Disordered" evidence="1">
    <location>
        <begin position="56"/>
        <end position="99"/>
    </location>
</feature>
<name>A0A3P7YM62_HELPZ</name>
<organism evidence="2">
    <name type="scientific">Heligmosomoides polygyrus</name>
    <name type="common">Parasitic roundworm</name>
    <dbReference type="NCBI Taxonomy" id="6339"/>
    <lineage>
        <taxon>Eukaryota</taxon>
        <taxon>Metazoa</taxon>
        <taxon>Ecdysozoa</taxon>
        <taxon>Nematoda</taxon>
        <taxon>Chromadorea</taxon>
        <taxon>Rhabditida</taxon>
        <taxon>Rhabditina</taxon>
        <taxon>Rhabditomorpha</taxon>
        <taxon>Strongyloidea</taxon>
        <taxon>Heligmosomidae</taxon>
        <taxon>Heligmosomoides</taxon>
    </lineage>
</organism>
<dbReference type="AlphaFoldDB" id="A0A3P7YM62"/>
<dbReference type="OrthoDB" id="5805706at2759"/>
<evidence type="ECO:0000313" key="3">
    <source>
        <dbReference type="Proteomes" id="UP000050761"/>
    </source>
</evidence>
<accession>A0A3P7YM62</accession>
<protein>
    <submittedName>
        <fullName evidence="4">ZNF765</fullName>
    </submittedName>
</protein>
<proteinExistence type="predicted"/>
<evidence type="ECO:0000256" key="1">
    <source>
        <dbReference type="SAM" id="MobiDB-lite"/>
    </source>
</evidence>
<dbReference type="Proteomes" id="UP000050761">
    <property type="component" value="Unassembled WGS sequence"/>
</dbReference>